<accession>A0A415P2V2</accession>
<evidence type="ECO:0000313" key="2">
    <source>
        <dbReference type="EMBL" id="RHM07019.1"/>
    </source>
</evidence>
<dbReference type="AlphaFoldDB" id="A0A415P2V2"/>
<sequence length="184" mass="21719">MGLFRKKKQSKATAAAEKTEPTLIIEASDNQPEALKREILPTFIAFLRDITRLEENTQRKSQILEREKLEDGLSDFARTPEIEKLWIHYHEQFEKLATPLCSPKLLQRGYAETFATPARFHYINNGCRLSVTFPNEHTIEIIAEDFSNLQQKDRFILRFMDNKWLIDEVYFAYPNSERWYMGNI</sequence>
<dbReference type="EMBL" id="QRPK01000072">
    <property type="protein sequence ID" value="RHM07019.1"/>
    <property type="molecule type" value="Genomic_DNA"/>
</dbReference>
<protein>
    <recommendedName>
        <fullName evidence="4">DUF3828 domain-containing protein</fullName>
    </recommendedName>
</protein>
<reference evidence="1" key="2">
    <citation type="submission" date="2021-02" db="EMBL/GenBank/DDBJ databases">
        <title>Infant gut strain persistence is associated with maternal origin, phylogeny, and functional potential including surface adhesion and iron acquisition.</title>
        <authorList>
            <person name="Lou Y.C."/>
        </authorList>
    </citation>
    <scope>NUCLEOTIDE SEQUENCE</scope>
    <source>
        <strain evidence="1">L3_108_103G1_dasL3_108_103G1_concoct_2</strain>
    </source>
</reference>
<evidence type="ECO:0000313" key="1">
    <source>
        <dbReference type="EMBL" id="MBS4884224.1"/>
    </source>
</evidence>
<organism evidence="2 3">
    <name type="scientific">Amedibacillus dolichus</name>
    <dbReference type="NCBI Taxonomy" id="31971"/>
    <lineage>
        <taxon>Bacteria</taxon>
        <taxon>Bacillati</taxon>
        <taxon>Bacillota</taxon>
        <taxon>Erysipelotrichia</taxon>
        <taxon>Erysipelotrichales</taxon>
        <taxon>Erysipelotrichaceae</taxon>
        <taxon>Amedibacillus</taxon>
    </lineage>
</organism>
<evidence type="ECO:0008006" key="4">
    <source>
        <dbReference type="Google" id="ProtNLM"/>
    </source>
</evidence>
<dbReference type="OrthoDB" id="2219119at2"/>
<evidence type="ECO:0000313" key="3">
    <source>
        <dbReference type="Proteomes" id="UP000284868"/>
    </source>
</evidence>
<dbReference type="EMBL" id="JAGZMZ010000011">
    <property type="protein sequence ID" value="MBS4884224.1"/>
    <property type="molecule type" value="Genomic_DNA"/>
</dbReference>
<comment type="caution">
    <text evidence="2">The sequence shown here is derived from an EMBL/GenBank/DDBJ whole genome shotgun (WGS) entry which is preliminary data.</text>
</comment>
<gene>
    <name evidence="2" type="ORF">DWZ83_09325</name>
    <name evidence="1" type="ORF">KHZ85_05605</name>
</gene>
<dbReference type="Proteomes" id="UP000284868">
    <property type="component" value="Unassembled WGS sequence"/>
</dbReference>
<name>A0A415P2V2_9FIRM</name>
<proteinExistence type="predicted"/>
<keyword evidence="3" id="KW-1185">Reference proteome</keyword>
<dbReference type="Proteomes" id="UP000753219">
    <property type="component" value="Unassembled WGS sequence"/>
</dbReference>
<reference evidence="2 3" key="1">
    <citation type="submission" date="2018-08" db="EMBL/GenBank/DDBJ databases">
        <title>A genome reference for cultivated species of the human gut microbiota.</title>
        <authorList>
            <person name="Zou Y."/>
            <person name="Xue W."/>
            <person name="Luo G."/>
        </authorList>
    </citation>
    <scope>NUCLEOTIDE SEQUENCE [LARGE SCALE GENOMIC DNA]</scope>
    <source>
        <strain evidence="2 3">AF35-6BH</strain>
    </source>
</reference>
<dbReference type="RefSeq" id="WP_022420783.1">
    <property type="nucleotide sequence ID" value="NZ_CAJKGD010000024.1"/>
</dbReference>